<dbReference type="Proteomes" id="UP001152798">
    <property type="component" value="Chromosome 1"/>
</dbReference>
<gene>
    <name evidence="1" type="ORF">NEZAVI_LOCUS3155</name>
</gene>
<protein>
    <submittedName>
        <fullName evidence="1">Uncharacterized protein</fullName>
    </submittedName>
</protein>
<evidence type="ECO:0000313" key="1">
    <source>
        <dbReference type="EMBL" id="CAH1392305.1"/>
    </source>
</evidence>
<proteinExistence type="predicted"/>
<dbReference type="OrthoDB" id="8021837at2759"/>
<evidence type="ECO:0000313" key="2">
    <source>
        <dbReference type="Proteomes" id="UP001152798"/>
    </source>
</evidence>
<reference evidence="1" key="1">
    <citation type="submission" date="2022-01" db="EMBL/GenBank/DDBJ databases">
        <authorList>
            <person name="King R."/>
        </authorList>
    </citation>
    <scope>NUCLEOTIDE SEQUENCE</scope>
</reference>
<name>A0A9P0E985_NEZVI</name>
<accession>A0A9P0E985</accession>
<dbReference type="AlphaFoldDB" id="A0A9P0E985"/>
<organism evidence="1 2">
    <name type="scientific">Nezara viridula</name>
    <name type="common">Southern green stink bug</name>
    <name type="synonym">Cimex viridulus</name>
    <dbReference type="NCBI Taxonomy" id="85310"/>
    <lineage>
        <taxon>Eukaryota</taxon>
        <taxon>Metazoa</taxon>
        <taxon>Ecdysozoa</taxon>
        <taxon>Arthropoda</taxon>
        <taxon>Hexapoda</taxon>
        <taxon>Insecta</taxon>
        <taxon>Pterygota</taxon>
        <taxon>Neoptera</taxon>
        <taxon>Paraneoptera</taxon>
        <taxon>Hemiptera</taxon>
        <taxon>Heteroptera</taxon>
        <taxon>Panheteroptera</taxon>
        <taxon>Pentatomomorpha</taxon>
        <taxon>Pentatomoidea</taxon>
        <taxon>Pentatomidae</taxon>
        <taxon>Pentatominae</taxon>
        <taxon>Nezara</taxon>
    </lineage>
</organism>
<sequence length="121" mass="13648">MEKIRNHHSSKDIDRVLKSKSNPRYRKICSFNVTRPEDYLQFRALNLNKLRAVSRLRVAGSEVTRLGSLLGLTLLTAAPLIPLVHPSSVLQSMNTLHYPRHNGGPGYGSGLNKTKMEAVWR</sequence>
<keyword evidence="2" id="KW-1185">Reference proteome</keyword>
<dbReference type="EMBL" id="OV725077">
    <property type="protein sequence ID" value="CAH1392305.1"/>
    <property type="molecule type" value="Genomic_DNA"/>
</dbReference>